<reference evidence="1 2" key="1">
    <citation type="submission" date="2023-02" db="EMBL/GenBank/DDBJ databases">
        <title>LHISI_Scaffold_Assembly.</title>
        <authorList>
            <person name="Stuart O.P."/>
            <person name="Cleave R."/>
            <person name="Magrath M.J.L."/>
            <person name="Mikheyev A.S."/>
        </authorList>
    </citation>
    <scope>NUCLEOTIDE SEQUENCE [LARGE SCALE GENOMIC DNA]</scope>
    <source>
        <strain evidence="1">Daus_M_001</strain>
        <tissue evidence="1">Leg muscle</tissue>
    </source>
</reference>
<dbReference type="Pfam" id="PF06757">
    <property type="entry name" value="Ins_allergen_rp"/>
    <property type="match status" value="2"/>
</dbReference>
<comment type="caution">
    <text evidence="1">The sequence shown here is derived from an EMBL/GenBank/DDBJ whole genome shotgun (WGS) entry which is preliminary data.</text>
</comment>
<organism evidence="1 2">
    <name type="scientific">Dryococelus australis</name>
    <dbReference type="NCBI Taxonomy" id="614101"/>
    <lineage>
        <taxon>Eukaryota</taxon>
        <taxon>Metazoa</taxon>
        <taxon>Ecdysozoa</taxon>
        <taxon>Arthropoda</taxon>
        <taxon>Hexapoda</taxon>
        <taxon>Insecta</taxon>
        <taxon>Pterygota</taxon>
        <taxon>Neoptera</taxon>
        <taxon>Polyneoptera</taxon>
        <taxon>Phasmatodea</taxon>
        <taxon>Verophasmatodea</taxon>
        <taxon>Anareolatae</taxon>
        <taxon>Phasmatidae</taxon>
        <taxon>Eurycanthinae</taxon>
        <taxon>Dryococelus</taxon>
    </lineage>
</organism>
<name>A0ABQ9H8M3_9NEOP</name>
<gene>
    <name evidence="1" type="ORF">PR048_017120</name>
</gene>
<proteinExistence type="predicted"/>
<sequence length="295" mass="32744">MFILPPLSGPLKHASLRRPPVAKSVGVPPIWGAGGSGFESRMKFLIIVVALIGLVCCHSKCTSSSSPNLEDDFDDITKLIPTAAVKEISKKYSNDEDVKDIIKFFQGDTFSSTHALDDSEPIADFKETRSEFHTARLGVINTWRYKINREMLTCVAQLNKYLCANGLRLFDHINKVNALLGFPPINVTDASSSSSSSEPGTRTFLAILKEVEALLPLVNMKAVFDMKKASSTAFKNLYAMVNSTEFAAMVKEIHNLPSNQKANEMLAQHGVDYKDLFRVYQELIGWEEIYTVDTV</sequence>
<evidence type="ECO:0000313" key="2">
    <source>
        <dbReference type="Proteomes" id="UP001159363"/>
    </source>
</evidence>
<dbReference type="InterPro" id="IPR010629">
    <property type="entry name" value="Ins_allergen"/>
</dbReference>
<dbReference type="Proteomes" id="UP001159363">
    <property type="component" value="Chromosome 5"/>
</dbReference>
<accession>A0ABQ9H8M3</accession>
<protein>
    <submittedName>
        <fullName evidence="1">Uncharacterized protein</fullName>
    </submittedName>
</protein>
<keyword evidence="2" id="KW-1185">Reference proteome</keyword>
<dbReference type="PANTHER" id="PTHR21163">
    <property type="entry name" value="PROTEIN G12"/>
    <property type="match status" value="1"/>
</dbReference>
<evidence type="ECO:0000313" key="1">
    <source>
        <dbReference type="EMBL" id="KAJ8880650.1"/>
    </source>
</evidence>
<dbReference type="EMBL" id="JARBHB010000006">
    <property type="protein sequence ID" value="KAJ8880650.1"/>
    <property type="molecule type" value="Genomic_DNA"/>
</dbReference>
<dbReference type="PANTHER" id="PTHR21163:SF0">
    <property type="entry name" value="GH08205P-RELATED"/>
    <property type="match status" value="1"/>
</dbReference>